<dbReference type="PANTHER" id="PTHR14296">
    <property type="entry name" value="REMODELING AND SPACING FACTOR 1"/>
    <property type="match status" value="1"/>
</dbReference>
<feature type="compositionally biased region" description="Basic and acidic residues" evidence="4">
    <location>
        <begin position="330"/>
        <end position="361"/>
    </location>
</feature>
<feature type="compositionally biased region" description="Polar residues" evidence="4">
    <location>
        <begin position="751"/>
        <end position="774"/>
    </location>
</feature>
<gene>
    <name evidence="6" type="ORF">VP1G_04508</name>
</gene>
<feature type="region of interest" description="Disordered" evidence="4">
    <location>
        <begin position="491"/>
        <end position="533"/>
    </location>
</feature>
<dbReference type="InterPro" id="IPR058054">
    <property type="entry name" value="Znf_MS1-like"/>
</dbReference>
<dbReference type="Gene3D" id="3.30.40.10">
    <property type="entry name" value="Zinc/RING finger domain, C3HC4 (zinc finger)"/>
    <property type="match status" value="1"/>
</dbReference>
<dbReference type="SUPFAM" id="SSF57903">
    <property type="entry name" value="FYVE/PHD zinc finger"/>
    <property type="match status" value="1"/>
</dbReference>
<feature type="region of interest" description="Disordered" evidence="4">
    <location>
        <begin position="552"/>
        <end position="836"/>
    </location>
</feature>
<sequence length="836" mass="93410">MTSTRRKRTLREADIAPPEQPKEKSLIHQLRNSFYFANLYQWICIFGKVVKIDDNLDIEDLETECLKHGSTALQDIGLSMLKHLSSHRGLTHELFDEYTRRQFAAKMPNKKNPFGNGETALKFSEFDIFKKLRTLWQMTQLIMMKPENIRPNMDEQRVDDQTSWRIEPYGWDRKDREYYVLDDNRLYCLTAAPLPSAPSKKTSQKAKAAARAAKRRRLATEASSNDGDAENASGSEDIERLDQVEDEDPLGGSSWECIAITLDEVRNFLEPLQKTKDANEKVLRDQIEEHLLPMLEKQEESRKRKMLQRERELLALEKMAHAKRSSRIAGRAEQRKHEEVERQEREKRLAEEAAARKEEEKRLKIERERDTRMVSREKRLREREARRIQHEEELAQLSEGSKAQEAGRLSERRLKAEIEKNKQALKDLEEEEDWTFDCVCGLHGQVDDGEHSVACERCNVWQHSRCLGIDEEEAERDDFHFICKHCKLAEREKGKPQQKPPQKIKIKLKEPASTSSTPGAKPISTTPIPLPQIPGMNSKIYVDAKAKQASQTSASQLNGVSLPSTSASGVAKSPEPSPQKHSSPLGDTNNNITASRSSATIAPQPLWAFPPRKASINGSLHNPFSSPHPNLLPPDQSPDKSRAYGNIYNSSSPVAQNEHEAGSSSTDRPSVLQPTANANALGHGSPAKETKETPAVSSPQKPSQTPKNSASKTKVLDQPRSSPASIATPRLSPSRPEDNDPLPSSRGGISPTKNSPSYPRSGSFSFNDAQSTIRSSPAPAVIPPVAALPPSSPQVDLTPPVKHDSSPARPVSQYSPQPPRSSPLQSPLHKASSHGA</sequence>
<feature type="domain" description="Zinc finger PHD-type" evidence="5">
    <location>
        <begin position="437"/>
        <end position="487"/>
    </location>
</feature>
<dbReference type="InterPro" id="IPR011011">
    <property type="entry name" value="Znf_FYVE_PHD"/>
</dbReference>
<feature type="compositionally biased region" description="Polar residues" evidence="4">
    <location>
        <begin position="512"/>
        <end position="527"/>
    </location>
</feature>
<dbReference type="SMART" id="SM00249">
    <property type="entry name" value="PHD"/>
    <property type="match status" value="1"/>
</dbReference>
<dbReference type="GO" id="GO:0006355">
    <property type="term" value="P:regulation of DNA-templated transcription"/>
    <property type="evidence" value="ECO:0007669"/>
    <property type="project" value="InterPro"/>
</dbReference>
<dbReference type="GO" id="GO:0008270">
    <property type="term" value="F:zinc ion binding"/>
    <property type="evidence" value="ECO:0007669"/>
    <property type="project" value="UniProtKB-KW"/>
</dbReference>
<protein>
    <recommendedName>
        <fullName evidence="5">Zinc finger PHD-type domain-containing protein</fullName>
    </recommendedName>
</protein>
<evidence type="ECO:0000259" key="5">
    <source>
        <dbReference type="SMART" id="SM00249"/>
    </source>
</evidence>
<dbReference type="Pfam" id="PF00628">
    <property type="entry name" value="PHD"/>
    <property type="match status" value="1"/>
</dbReference>
<evidence type="ECO:0000313" key="7">
    <source>
        <dbReference type="Proteomes" id="UP000078576"/>
    </source>
</evidence>
<dbReference type="InterPro" id="IPR028938">
    <property type="entry name" value="Rsf1-like"/>
</dbReference>
<dbReference type="OrthoDB" id="303107at2759"/>
<organism evidence="6 7">
    <name type="scientific">Cytospora mali</name>
    <name type="common">Apple Valsa canker fungus</name>
    <name type="synonym">Valsa mali</name>
    <dbReference type="NCBI Taxonomy" id="578113"/>
    <lineage>
        <taxon>Eukaryota</taxon>
        <taxon>Fungi</taxon>
        <taxon>Dikarya</taxon>
        <taxon>Ascomycota</taxon>
        <taxon>Pezizomycotina</taxon>
        <taxon>Sordariomycetes</taxon>
        <taxon>Sordariomycetidae</taxon>
        <taxon>Diaporthales</taxon>
        <taxon>Cytosporaceae</taxon>
        <taxon>Cytospora</taxon>
    </lineage>
</organism>
<feature type="compositionally biased region" description="Polar residues" evidence="4">
    <location>
        <begin position="557"/>
        <end position="568"/>
    </location>
</feature>
<feature type="compositionally biased region" description="Basic and acidic residues" evidence="4">
    <location>
        <begin position="10"/>
        <end position="22"/>
    </location>
</feature>
<evidence type="ECO:0000256" key="3">
    <source>
        <dbReference type="ARBA" id="ARBA00022833"/>
    </source>
</evidence>
<feature type="region of interest" description="Disordered" evidence="4">
    <location>
        <begin position="193"/>
        <end position="250"/>
    </location>
</feature>
<dbReference type="EMBL" id="KN714697">
    <property type="protein sequence ID" value="KUI57238.1"/>
    <property type="molecule type" value="Genomic_DNA"/>
</dbReference>
<dbReference type="CDD" id="cd15556">
    <property type="entry name" value="PHD_MMD1_like"/>
    <property type="match status" value="1"/>
</dbReference>
<evidence type="ECO:0000313" key="6">
    <source>
        <dbReference type="EMBL" id="KUI57238.1"/>
    </source>
</evidence>
<name>A0A194V000_CYTMA</name>
<feature type="region of interest" description="Disordered" evidence="4">
    <location>
        <begin position="319"/>
        <end position="361"/>
    </location>
</feature>
<feature type="compositionally biased region" description="Pro residues" evidence="4">
    <location>
        <begin position="780"/>
        <end position="792"/>
    </location>
</feature>
<dbReference type="AlphaFoldDB" id="A0A194V000"/>
<keyword evidence="3" id="KW-0862">Zinc</keyword>
<evidence type="ECO:0000256" key="1">
    <source>
        <dbReference type="ARBA" id="ARBA00022723"/>
    </source>
</evidence>
<reference evidence="7" key="1">
    <citation type="submission" date="2014-12" db="EMBL/GenBank/DDBJ databases">
        <title>Genome Sequence of Valsa Canker Pathogens Uncovers a Specific Adaption of Colonization on Woody Bark.</title>
        <authorList>
            <person name="Yin Z."/>
            <person name="Liu H."/>
            <person name="Gao X."/>
            <person name="Li Z."/>
            <person name="Song N."/>
            <person name="Ke X."/>
            <person name="Dai Q."/>
            <person name="Wu Y."/>
            <person name="Sun Y."/>
            <person name="Xu J.-R."/>
            <person name="Kang Z.K."/>
            <person name="Wang L."/>
            <person name="Huang L."/>
        </authorList>
    </citation>
    <scope>NUCLEOTIDE SEQUENCE [LARGE SCALE GENOMIC DNA]</scope>
    <source>
        <strain evidence="7">SXYL134</strain>
    </source>
</reference>
<keyword evidence="2" id="KW-0863">Zinc-finger</keyword>
<dbReference type="GO" id="GO:0031213">
    <property type="term" value="C:RSF complex"/>
    <property type="evidence" value="ECO:0007669"/>
    <property type="project" value="InterPro"/>
</dbReference>
<dbReference type="InterPro" id="IPR001965">
    <property type="entry name" value="Znf_PHD"/>
</dbReference>
<feature type="compositionally biased region" description="Polar residues" evidence="4">
    <location>
        <begin position="579"/>
        <end position="601"/>
    </location>
</feature>
<dbReference type="Proteomes" id="UP000078576">
    <property type="component" value="Unassembled WGS sequence"/>
</dbReference>
<dbReference type="InterPro" id="IPR013083">
    <property type="entry name" value="Znf_RING/FYVE/PHD"/>
</dbReference>
<dbReference type="InterPro" id="IPR019787">
    <property type="entry name" value="Znf_PHD-finger"/>
</dbReference>
<evidence type="ECO:0000256" key="2">
    <source>
        <dbReference type="ARBA" id="ARBA00022771"/>
    </source>
</evidence>
<accession>A0A194V000</accession>
<dbReference type="InterPro" id="IPR019786">
    <property type="entry name" value="Zinc_finger_PHD-type_CS"/>
</dbReference>
<feature type="compositionally biased region" description="Polar residues" evidence="4">
    <location>
        <begin position="616"/>
        <end position="628"/>
    </location>
</feature>
<keyword evidence="7" id="KW-1185">Reference proteome</keyword>
<feature type="compositionally biased region" description="Polar residues" evidence="4">
    <location>
        <begin position="695"/>
        <end position="712"/>
    </location>
</feature>
<dbReference type="PANTHER" id="PTHR14296:SF3">
    <property type="entry name" value="DIKAR, ISOFORM F"/>
    <property type="match status" value="1"/>
</dbReference>
<keyword evidence="1" id="KW-0479">Metal-binding</keyword>
<evidence type="ECO:0000256" key="4">
    <source>
        <dbReference type="SAM" id="MobiDB-lite"/>
    </source>
</evidence>
<dbReference type="STRING" id="694573.A0A194V000"/>
<proteinExistence type="predicted"/>
<dbReference type="PROSITE" id="PS01359">
    <property type="entry name" value="ZF_PHD_1"/>
    <property type="match status" value="1"/>
</dbReference>
<feature type="compositionally biased region" description="Polar residues" evidence="4">
    <location>
        <begin position="662"/>
        <end position="678"/>
    </location>
</feature>
<feature type="region of interest" description="Disordered" evidence="4">
    <location>
        <begin position="1"/>
        <end position="22"/>
    </location>
</feature>